<dbReference type="InterPro" id="IPR013249">
    <property type="entry name" value="RNA_pol_sigma70_r4_t2"/>
</dbReference>
<name>A0ABY6J371_9BACT</name>
<dbReference type="Pfam" id="PF08281">
    <property type="entry name" value="Sigma70_r4_2"/>
    <property type="match status" value="1"/>
</dbReference>
<dbReference type="InterPro" id="IPR007627">
    <property type="entry name" value="RNA_pol_sigma70_r2"/>
</dbReference>
<dbReference type="SUPFAM" id="SSF88946">
    <property type="entry name" value="Sigma2 domain of RNA polymerase sigma factors"/>
    <property type="match status" value="1"/>
</dbReference>
<evidence type="ECO:0000256" key="4">
    <source>
        <dbReference type="ARBA" id="ARBA00023163"/>
    </source>
</evidence>
<dbReference type="InterPro" id="IPR014284">
    <property type="entry name" value="RNA_pol_sigma-70_dom"/>
</dbReference>
<evidence type="ECO:0000256" key="3">
    <source>
        <dbReference type="ARBA" id="ARBA00023082"/>
    </source>
</evidence>
<gene>
    <name evidence="7" type="ORF">MKQ68_03280</name>
</gene>
<dbReference type="SUPFAM" id="SSF88659">
    <property type="entry name" value="Sigma3 and sigma4 domains of RNA polymerase sigma factors"/>
    <property type="match status" value="1"/>
</dbReference>
<sequence length="200" mass="23309">MIVQPLHNEPEMLKDMQEGDAAAFTALYRHYSPPIYTVTLRMVKDPGAAQEIIQDIFSDIWKNREVLEIENLAAYLYRAGQNRVLNFFKKLQHDRQRLEDFRVFAEEHYSHIEEALHYRESAEMLRDVLQDLSPKQRQVYELCRIEGRSYKEAAAIMGISSHTVKEYLVEANKRIRAGFGNNPALVFALLYLAAARPVFF</sequence>
<evidence type="ECO:0000256" key="2">
    <source>
        <dbReference type="ARBA" id="ARBA00023015"/>
    </source>
</evidence>
<dbReference type="Gene3D" id="1.10.1740.10">
    <property type="match status" value="1"/>
</dbReference>
<dbReference type="InterPro" id="IPR013324">
    <property type="entry name" value="RNA_pol_sigma_r3/r4-like"/>
</dbReference>
<dbReference type="NCBIfam" id="TIGR02937">
    <property type="entry name" value="sigma70-ECF"/>
    <property type="match status" value="1"/>
</dbReference>
<keyword evidence="4" id="KW-0804">Transcription</keyword>
<feature type="domain" description="RNA polymerase sigma-70 region 2" evidence="5">
    <location>
        <begin position="27"/>
        <end position="92"/>
    </location>
</feature>
<reference evidence="7" key="1">
    <citation type="submission" date="2022-10" db="EMBL/GenBank/DDBJ databases">
        <title>Chitinophaga sp. nov., isolated from soil.</title>
        <authorList>
            <person name="Jeon C.O."/>
        </authorList>
    </citation>
    <scope>NUCLEOTIDE SEQUENCE</scope>
    <source>
        <strain evidence="7">R8</strain>
    </source>
</reference>
<dbReference type="EMBL" id="CP107006">
    <property type="protein sequence ID" value="UYQ94113.1"/>
    <property type="molecule type" value="Genomic_DNA"/>
</dbReference>
<dbReference type="RefSeq" id="WP_264282062.1">
    <property type="nucleotide sequence ID" value="NZ_CP107006.1"/>
</dbReference>
<organism evidence="7 8">
    <name type="scientific">Chitinophaga horti</name>
    <dbReference type="NCBI Taxonomy" id="2920382"/>
    <lineage>
        <taxon>Bacteria</taxon>
        <taxon>Pseudomonadati</taxon>
        <taxon>Bacteroidota</taxon>
        <taxon>Chitinophagia</taxon>
        <taxon>Chitinophagales</taxon>
        <taxon>Chitinophagaceae</taxon>
        <taxon>Chitinophaga</taxon>
    </lineage>
</organism>
<protein>
    <submittedName>
        <fullName evidence="7">RNA polymerase sigma factor</fullName>
    </submittedName>
</protein>
<dbReference type="InterPro" id="IPR013325">
    <property type="entry name" value="RNA_pol_sigma_r2"/>
</dbReference>
<dbReference type="PANTHER" id="PTHR43133:SF46">
    <property type="entry name" value="RNA POLYMERASE SIGMA-70 FACTOR ECF SUBFAMILY"/>
    <property type="match status" value="1"/>
</dbReference>
<evidence type="ECO:0000259" key="6">
    <source>
        <dbReference type="Pfam" id="PF08281"/>
    </source>
</evidence>
<keyword evidence="3" id="KW-0731">Sigma factor</keyword>
<comment type="similarity">
    <text evidence="1">Belongs to the sigma-70 factor family. ECF subfamily.</text>
</comment>
<proteinExistence type="inferred from homology"/>
<accession>A0ABY6J371</accession>
<dbReference type="Gene3D" id="1.10.10.10">
    <property type="entry name" value="Winged helix-like DNA-binding domain superfamily/Winged helix DNA-binding domain"/>
    <property type="match status" value="1"/>
</dbReference>
<evidence type="ECO:0000313" key="8">
    <source>
        <dbReference type="Proteomes" id="UP001162741"/>
    </source>
</evidence>
<dbReference type="CDD" id="cd06171">
    <property type="entry name" value="Sigma70_r4"/>
    <property type="match status" value="1"/>
</dbReference>
<dbReference type="InterPro" id="IPR039425">
    <property type="entry name" value="RNA_pol_sigma-70-like"/>
</dbReference>
<keyword evidence="2" id="KW-0805">Transcription regulation</keyword>
<feature type="domain" description="RNA polymerase sigma factor 70 region 4 type 2" evidence="6">
    <location>
        <begin position="123"/>
        <end position="171"/>
    </location>
</feature>
<dbReference type="Proteomes" id="UP001162741">
    <property type="component" value="Chromosome"/>
</dbReference>
<dbReference type="InterPro" id="IPR036388">
    <property type="entry name" value="WH-like_DNA-bd_sf"/>
</dbReference>
<evidence type="ECO:0000313" key="7">
    <source>
        <dbReference type="EMBL" id="UYQ94113.1"/>
    </source>
</evidence>
<dbReference type="PANTHER" id="PTHR43133">
    <property type="entry name" value="RNA POLYMERASE ECF-TYPE SIGMA FACTO"/>
    <property type="match status" value="1"/>
</dbReference>
<evidence type="ECO:0000256" key="1">
    <source>
        <dbReference type="ARBA" id="ARBA00010641"/>
    </source>
</evidence>
<dbReference type="Pfam" id="PF04542">
    <property type="entry name" value="Sigma70_r2"/>
    <property type="match status" value="1"/>
</dbReference>
<keyword evidence="8" id="KW-1185">Reference proteome</keyword>
<evidence type="ECO:0000259" key="5">
    <source>
        <dbReference type="Pfam" id="PF04542"/>
    </source>
</evidence>